<gene>
    <name evidence="1" type="ORF">HPB47_006471</name>
</gene>
<reference evidence="1 2" key="1">
    <citation type="journal article" date="2020" name="Cell">
        <title>Large-Scale Comparative Analyses of Tick Genomes Elucidate Their Genetic Diversity and Vector Capacities.</title>
        <authorList>
            <consortium name="Tick Genome and Microbiome Consortium (TIGMIC)"/>
            <person name="Jia N."/>
            <person name="Wang J."/>
            <person name="Shi W."/>
            <person name="Du L."/>
            <person name="Sun Y."/>
            <person name="Zhan W."/>
            <person name="Jiang J.F."/>
            <person name="Wang Q."/>
            <person name="Zhang B."/>
            <person name="Ji P."/>
            <person name="Bell-Sakyi L."/>
            <person name="Cui X.M."/>
            <person name="Yuan T.T."/>
            <person name="Jiang B.G."/>
            <person name="Yang W.F."/>
            <person name="Lam T.T."/>
            <person name="Chang Q.C."/>
            <person name="Ding S.J."/>
            <person name="Wang X.J."/>
            <person name="Zhu J.G."/>
            <person name="Ruan X.D."/>
            <person name="Zhao L."/>
            <person name="Wei J.T."/>
            <person name="Ye R.Z."/>
            <person name="Que T.C."/>
            <person name="Du C.H."/>
            <person name="Zhou Y.H."/>
            <person name="Cheng J.X."/>
            <person name="Dai P.F."/>
            <person name="Guo W.B."/>
            <person name="Han X.H."/>
            <person name="Huang E.J."/>
            <person name="Li L.F."/>
            <person name="Wei W."/>
            <person name="Gao Y.C."/>
            <person name="Liu J.Z."/>
            <person name="Shao H.Z."/>
            <person name="Wang X."/>
            <person name="Wang C.C."/>
            <person name="Yang T.C."/>
            <person name="Huo Q.B."/>
            <person name="Li W."/>
            <person name="Chen H.Y."/>
            <person name="Chen S.E."/>
            <person name="Zhou L.G."/>
            <person name="Ni X.B."/>
            <person name="Tian J.H."/>
            <person name="Sheng Y."/>
            <person name="Liu T."/>
            <person name="Pan Y.S."/>
            <person name="Xia L.Y."/>
            <person name="Li J."/>
            <person name="Zhao F."/>
            <person name="Cao W.C."/>
        </authorList>
    </citation>
    <scope>NUCLEOTIDE SEQUENCE [LARGE SCALE GENOMIC DNA]</scope>
    <source>
        <strain evidence="1">Iper-2018</strain>
    </source>
</reference>
<comment type="caution">
    <text evidence="1">The sequence shown here is derived from an EMBL/GenBank/DDBJ whole genome shotgun (WGS) entry which is preliminary data.</text>
</comment>
<protein>
    <submittedName>
        <fullName evidence="1">Uncharacterized protein</fullName>
    </submittedName>
</protein>
<accession>A0AC60PAQ0</accession>
<keyword evidence="2" id="KW-1185">Reference proteome</keyword>
<evidence type="ECO:0000313" key="2">
    <source>
        <dbReference type="Proteomes" id="UP000805193"/>
    </source>
</evidence>
<name>A0AC60PAQ0_IXOPE</name>
<dbReference type="Proteomes" id="UP000805193">
    <property type="component" value="Unassembled WGS sequence"/>
</dbReference>
<dbReference type="EMBL" id="JABSTQ010010959">
    <property type="protein sequence ID" value="KAG0416374.1"/>
    <property type="molecule type" value="Genomic_DNA"/>
</dbReference>
<sequence>MATSTGPTPPSPHSSHPASTDQYSLPSSVCGRSIAESEDKDTPMKSAEDITPGQQYATSSRRVIVPSSDIELSDFDDLDWTDVARKKRKKNSPNSSPSAETVRSTAVVPEGLTVIFTPVEQDQVITSLSSLRLSNTLAKTFPECILEIRYNSRLNLVAVDVRNGQTTRGLLRCTELCGIKVRAYKPLPRQCATGVIKDVDTTLTDEEITNNLRSPENRVARLRRLGKSSAIKISFCGSSLPSFVYLGLVRHPVTPFQEKPVQCRKCCRHGHREASCKHSPVCKRCGNTHEDRDSCTAQERCVNCGAAHSATSTPCSKWQQEKKTRNYAKEHAVDYYSAKAAVQASDWPELPRKSEESSSTMQDTLTSKTENQRPKRPAYATLIKLPRKDEPKTPLTKEWPSSNRVNPLEDPKTTGSAPTDPRQRRTTRRRTLSVSTDTAPSKGWVLNLQAAANFACRFLESVDAEWARIILTLLQLALPLIRSL</sequence>
<evidence type="ECO:0000313" key="1">
    <source>
        <dbReference type="EMBL" id="KAG0416374.1"/>
    </source>
</evidence>
<organism evidence="1 2">
    <name type="scientific">Ixodes persulcatus</name>
    <name type="common">Taiga tick</name>
    <dbReference type="NCBI Taxonomy" id="34615"/>
    <lineage>
        <taxon>Eukaryota</taxon>
        <taxon>Metazoa</taxon>
        <taxon>Ecdysozoa</taxon>
        <taxon>Arthropoda</taxon>
        <taxon>Chelicerata</taxon>
        <taxon>Arachnida</taxon>
        <taxon>Acari</taxon>
        <taxon>Parasitiformes</taxon>
        <taxon>Ixodida</taxon>
        <taxon>Ixodoidea</taxon>
        <taxon>Ixodidae</taxon>
        <taxon>Ixodinae</taxon>
        <taxon>Ixodes</taxon>
    </lineage>
</organism>
<proteinExistence type="predicted"/>